<evidence type="ECO:0000313" key="2">
    <source>
        <dbReference type="EMBL" id="RID94881.1"/>
    </source>
</evidence>
<dbReference type="AlphaFoldDB" id="A0A1B3WE45"/>
<organism evidence="1 3">
    <name type="scientific">Dialister pneumosintes</name>
    <dbReference type="NCBI Taxonomy" id="39950"/>
    <lineage>
        <taxon>Bacteria</taxon>
        <taxon>Bacillati</taxon>
        <taxon>Bacillota</taxon>
        <taxon>Negativicutes</taxon>
        <taxon>Veillonellales</taxon>
        <taxon>Veillonellaceae</taxon>
        <taxon>Dialister</taxon>
    </lineage>
</organism>
<keyword evidence="4" id="KW-1185">Reference proteome</keyword>
<dbReference type="STRING" id="39950.BCB69_04160"/>
<sequence>MEVVALIGPPGTGKSDRALVVAYENHASCIIDDGILIYRNRLVAGASAKKEASKVAAVRRAIFQDPKQVQDVKTALARIRPERILVLGTSDRMVIRITAALDLPEPTKYVHIEDIARPDEIKKANEARFKEGKHVIPVPTMELKPHFKGYLIDSLKLLRYRKKGKLSKRITNAEKSVVRPVFSYYGKLVFADKVFEELVKYALRNLKDTVHVTAVSGDKSNTQNNGLVLNLELEVHGEKKPEEIKKIVNQMRRLIQKEVEYTTGMFVETIRISLVTSISE</sequence>
<evidence type="ECO:0000313" key="4">
    <source>
        <dbReference type="Proteomes" id="UP000266262"/>
    </source>
</evidence>
<dbReference type="OrthoDB" id="5429664at2"/>
<accession>A0A1B3WE45</accession>
<protein>
    <recommendedName>
        <fullName evidence="5">Asp23/Gls24 family envelope stress response protein</fullName>
    </recommendedName>
</protein>
<dbReference type="InterPro" id="IPR027417">
    <property type="entry name" value="P-loop_NTPase"/>
</dbReference>
<dbReference type="EMBL" id="QWKU01000001">
    <property type="protein sequence ID" value="RID94881.1"/>
    <property type="molecule type" value="Genomic_DNA"/>
</dbReference>
<name>A0A1B3WE45_9FIRM</name>
<evidence type="ECO:0000313" key="3">
    <source>
        <dbReference type="Proteomes" id="UP000094757"/>
    </source>
</evidence>
<gene>
    <name evidence="1" type="ORF">BCB69_04160</name>
    <name evidence="2" type="ORF">DX915_05250</name>
</gene>
<proteinExistence type="predicted"/>
<reference evidence="2 4" key="3">
    <citation type="submission" date="2018-08" db="EMBL/GenBank/DDBJ databases">
        <title>Draft genome sequence of Dialister pneumosintes KCOM 1685.</title>
        <authorList>
            <person name="Kook J.-K."/>
            <person name="Park S.-N."/>
            <person name="Lim Y.K."/>
        </authorList>
    </citation>
    <scope>NUCLEOTIDE SEQUENCE [LARGE SCALE GENOMIC DNA]</scope>
    <source>
        <strain evidence="2 4">KCOM 1685</strain>
    </source>
</reference>
<dbReference type="EMBL" id="CP017037">
    <property type="protein sequence ID" value="AOH39226.1"/>
    <property type="molecule type" value="Genomic_DNA"/>
</dbReference>
<dbReference type="RefSeq" id="WP_022513849.1">
    <property type="nucleotide sequence ID" value="NZ_CP017037.1"/>
</dbReference>
<reference evidence="1" key="1">
    <citation type="submission" date="2016-08" db="EMBL/GenBank/DDBJ databases">
        <authorList>
            <person name="Seilhamer J.J."/>
        </authorList>
    </citation>
    <scope>NUCLEOTIDE SEQUENCE [LARGE SCALE GENOMIC DNA]</scope>
    <source>
        <strain evidence="1">F0677</strain>
    </source>
</reference>
<reference evidence="3" key="2">
    <citation type="submission" date="2016-08" db="EMBL/GenBank/DDBJ databases">
        <authorList>
            <person name="Holder M.E."/>
            <person name="Ajami N.J."/>
            <person name="Petrosino J.F."/>
        </authorList>
    </citation>
    <scope>NUCLEOTIDE SEQUENCE [LARGE SCALE GENOMIC DNA]</scope>
    <source>
        <strain evidence="3">F0677</strain>
    </source>
</reference>
<dbReference type="Proteomes" id="UP000094757">
    <property type="component" value="Chromosome"/>
</dbReference>
<evidence type="ECO:0008006" key="5">
    <source>
        <dbReference type="Google" id="ProtNLM"/>
    </source>
</evidence>
<dbReference type="SUPFAM" id="SSF52540">
    <property type="entry name" value="P-loop containing nucleoside triphosphate hydrolases"/>
    <property type="match status" value="1"/>
</dbReference>
<evidence type="ECO:0000313" key="1">
    <source>
        <dbReference type="EMBL" id="AOH39226.1"/>
    </source>
</evidence>
<dbReference type="Proteomes" id="UP000266262">
    <property type="component" value="Unassembled WGS sequence"/>
</dbReference>
<dbReference type="KEGG" id="dpn:BCB69_04160"/>